<gene>
    <name evidence="1" type="ORF">Pfra01_000951500</name>
</gene>
<sequence length="296" mass="32869">MLHTAAGPVIPVKPCEVLVIDEHEDEFILGDDILNDLGISIERLLEPLAERTSADDDDPIAFGDDLLTGRKPDEEVRQAVEVMVAKALENGFPPEKEGNLRTIVYMYDIWRLHLGPDPPVKVPPLELRMKKGAKPFRGKPRAYPPHARRFLQEFNDELVRLGRVGTARPGRVPRTNADYGTTGNTSSTNSVACGTYPSEASLFQLVVKPILKSTVGQRDTSGNTLPDFVATGSTFQDIVHQLWVDFGDRVKGRAINEDGKWSMVQASEAEWAKVMQFKFKRHLADDSKTGYLSSPC</sequence>
<evidence type="ECO:0000313" key="2">
    <source>
        <dbReference type="Proteomes" id="UP001165121"/>
    </source>
</evidence>
<name>A0A9W6XCE9_9STRA</name>
<accession>A0A9W6XCE9</accession>
<evidence type="ECO:0000313" key="1">
    <source>
        <dbReference type="EMBL" id="GMF35689.1"/>
    </source>
</evidence>
<keyword evidence="2" id="KW-1185">Reference proteome</keyword>
<comment type="caution">
    <text evidence="1">The sequence shown here is derived from an EMBL/GenBank/DDBJ whole genome shotgun (WGS) entry which is preliminary data.</text>
</comment>
<dbReference type="AlphaFoldDB" id="A0A9W6XCE9"/>
<protein>
    <submittedName>
        <fullName evidence="1">Unnamed protein product</fullName>
    </submittedName>
</protein>
<proteinExistence type="predicted"/>
<dbReference type="OrthoDB" id="128529at2759"/>
<organism evidence="1 2">
    <name type="scientific">Phytophthora fragariaefolia</name>
    <dbReference type="NCBI Taxonomy" id="1490495"/>
    <lineage>
        <taxon>Eukaryota</taxon>
        <taxon>Sar</taxon>
        <taxon>Stramenopiles</taxon>
        <taxon>Oomycota</taxon>
        <taxon>Peronosporomycetes</taxon>
        <taxon>Peronosporales</taxon>
        <taxon>Peronosporaceae</taxon>
        <taxon>Phytophthora</taxon>
    </lineage>
</organism>
<dbReference type="Proteomes" id="UP001165121">
    <property type="component" value="Unassembled WGS sequence"/>
</dbReference>
<dbReference type="EMBL" id="BSXT01000884">
    <property type="protein sequence ID" value="GMF35689.1"/>
    <property type="molecule type" value="Genomic_DNA"/>
</dbReference>
<reference evidence="1" key="1">
    <citation type="submission" date="2023-04" db="EMBL/GenBank/DDBJ databases">
        <title>Phytophthora fragariaefolia NBRC 109709.</title>
        <authorList>
            <person name="Ichikawa N."/>
            <person name="Sato H."/>
            <person name="Tonouchi N."/>
        </authorList>
    </citation>
    <scope>NUCLEOTIDE SEQUENCE</scope>
    <source>
        <strain evidence="1">NBRC 109709</strain>
    </source>
</reference>